<keyword evidence="2" id="KW-0812">Transmembrane</keyword>
<feature type="transmembrane region" description="Helical" evidence="2">
    <location>
        <begin position="301"/>
        <end position="322"/>
    </location>
</feature>
<name>A0A2T5G5U9_HYDSH</name>
<dbReference type="AlphaFoldDB" id="A0A2T5G5U9"/>
<dbReference type="PANTHER" id="PTHR23523:SF2">
    <property type="entry name" value="2-NITROIMIDAZOLE TRANSPORTER"/>
    <property type="match status" value="1"/>
</dbReference>
<feature type="transmembrane region" description="Helical" evidence="2">
    <location>
        <begin position="367"/>
        <end position="386"/>
    </location>
</feature>
<feature type="transmembrane region" description="Helical" evidence="2">
    <location>
        <begin position="86"/>
        <end position="107"/>
    </location>
</feature>
<evidence type="ECO:0000256" key="1">
    <source>
        <dbReference type="ARBA" id="ARBA00004651"/>
    </source>
</evidence>
<proteinExistence type="predicted"/>
<feature type="transmembrane region" description="Helical" evidence="2">
    <location>
        <begin position="62"/>
        <end position="80"/>
    </location>
</feature>
<feature type="transmembrane region" description="Helical" evidence="2">
    <location>
        <begin position="156"/>
        <end position="175"/>
    </location>
</feature>
<dbReference type="SUPFAM" id="SSF103473">
    <property type="entry name" value="MFS general substrate transporter"/>
    <property type="match status" value="1"/>
</dbReference>
<protein>
    <submittedName>
        <fullName evidence="3">Cyanate MFS transporter</fullName>
    </submittedName>
</protein>
<gene>
    <name evidence="3" type="ORF">HSCHL_1318</name>
</gene>
<reference evidence="3 4" key="1">
    <citation type="submission" date="2017-08" db="EMBL/GenBank/DDBJ databases">
        <title>Burning lignite coal seam in the remote Altai Mountains harbors a hydrogen-driven thermophilic microbial community.</title>
        <authorList>
            <person name="Kadnikov V.V."/>
            <person name="Mardanov A.V."/>
            <person name="Ivasenko D."/>
            <person name="Beletsky A.V."/>
            <person name="Karnachuk O.V."/>
            <person name="Ravin N.V."/>
        </authorList>
    </citation>
    <scope>NUCLEOTIDE SEQUENCE [LARGE SCALE GENOMIC DNA]</scope>
    <source>
        <strain evidence="3">AL33</strain>
    </source>
</reference>
<feature type="transmembrane region" description="Helical" evidence="2">
    <location>
        <begin position="128"/>
        <end position="150"/>
    </location>
</feature>
<evidence type="ECO:0000313" key="3">
    <source>
        <dbReference type="EMBL" id="PTQ51561.1"/>
    </source>
</evidence>
<feature type="transmembrane region" description="Helical" evidence="2">
    <location>
        <begin position="342"/>
        <end position="361"/>
    </location>
</feature>
<dbReference type="InterPro" id="IPR052524">
    <property type="entry name" value="MFS_Cyanate_Porter"/>
</dbReference>
<dbReference type="Pfam" id="PF07690">
    <property type="entry name" value="MFS_1"/>
    <property type="match status" value="1"/>
</dbReference>
<keyword evidence="2" id="KW-0472">Membrane</keyword>
<dbReference type="Gene3D" id="1.20.1250.20">
    <property type="entry name" value="MFS general substrate transporter like domains"/>
    <property type="match status" value="2"/>
</dbReference>
<keyword evidence="2" id="KW-1133">Transmembrane helix</keyword>
<comment type="subcellular location">
    <subcellularLocation>
        <location evidence="1">Cell membrane</location>
        <topology evidence="1">Multi-pass membrane protein</topology>
    </subcellularLocation>
</comment>
<feature type="transmembrane region" description="Helical" evidence="2">
    <location>
        <begin position="246"/>
        <end position="269"/>
    </location>
</feature>
<comment type="caution">
    <text evidence="3">The sequence shown here is derived from an EMBL/GenBank/DDBJ whole genome shotgun (WGS) entry which is preliminary data.</text>
</comment>
<dbReference type="Proteomes" id="UP000244180">
    <property type="component" value="Unassembled WGS sequence"/>
</dbReference>
<dbReference type="EMBL" id="PEBV01000043">
    <property type="protein sequence ID" value="PTQ51561.1"/>
    <property type="molecule type" value="Genomic_DNA"/>
</dbReference>
<feature type="transmembrane region" description="Helical" evidence="2">
    <location>
        <begin position="211"/>
        <end position="234"/>
    </location>
</feature>
<organism evidence="3 4">
    <name type="scientific">Hydrogenibacillus schlegelii</name>
    <name type="common">Bacillus schlegelii</name>
    <dbReference type="NCBI Taxonomy" id="1484"/>
    <lineage>
        <taxon>Bacteria</taxon>
        <taxon>Bacillati</taxon>
        <taxon>Bacillota</taxon>
        <taxon>Bacilli</taxon>
        <taxon>Bacillales</taxon>
        <taxon>Bacillales Family X. Incertae Sedis</taxon>
        <taxon>Hydrogenibacillus</taxon>
    </lineage>
</organism>
<dbReference type="InterPro" id="IPR036259">
    <property type="entry name" value="MFS_trans_sf"/>
</dbReference>
<accession>A0A2T5G5U9</accession>
<sequence length="410" mass="41714">MVALLLAAANMRTGIASMGPLMAAFQALWGVGAGAAGTLMTLPIVAFGFFSPLMPAVARRLGLSKALGGALVWLTLALALRPWDGYGAMAVGTLAAGVGMAALNVLLPAFIKARYPERMGTLTGLYTMMLNLAAALATGATASAALAWGWPWPLVLSLWSLPAGAAAFVWAAAFGRQDPTADERSADVGMAGERPVASGASLRSALRSPTAWAVTAFMGLQSFLFFSAAAWLPAMLEAEGVPEWAAGWWFSATQFIGIPANFLFPWVAVRLSRQRGLGALVGGLFVVGWGLYAALGARAVVPVVVALGVAQAAGISLALALIGLRSETAAGTAALSGMTQSVGYLIAAVGPVGVGALLDLAGRPAALSLLLLTSGLTVLAGFRAGAPITMEAELGRAAERGRRAGEPGLR</sequence>
<feature type="transmembrane region" description="Helical" evidence="2">
    <location>
        <begin position="276"/>
        <end position="295"/>
    </location>
</feature>
<dbReference type="GO" id="GO:0022857">
    <property type="term" value="F:transmembrane transporter activity"/>
    <property type="evidence" value="ECO:0007669"/>
    <property type="project" value="InterPro"/>
</dbReference>
<dbReference type="GO" id="GO:0005886">
    <property type="term" value="C:plasma membrane"/>
    <property type="evidence" value="ECO:0007669"/>
    <property type="project" value="UniProtKB-SubCell"/>
</dbReference>
<dbReference type="InterPro" id="IPR011701">
    <property type="entry name" value="MFS"/>
</dbReference>
<feature type="transmembrane region" description="Helical" evidence="2">
    <location>
        <begin position="26"/>
        <end position="50"/>
    </location>
</feature>
<evidence type="ECO:0000256" key="2">
    <source>
        <dbReference type="SAM" id="Phobius"/>
    </source>
</evidence>
<evidence type="ECO:0000313" key="4">
    <source>
        <dbReference type="Proteomes" id="UP000244180"/>
    </source>
</evidence>
<dbReference type="PANTHER" id="PTHR23523">
    <property type="match status" value="1"/>
</dbReference>